<organism evidence="1 2">
    <name type="scientific">Vaccinium darrowii</name>
    <dbReference type="NCBI Taxonomy" id="229202"/>
    <lineage>
        <taxon>Eukaryota</taxon>
        <taxon>Viridiplantae</taxon>
        <taxon>Streptophyta</taxon>
        <taxon>Embryophyta</taxon>
        <taxon>Tracheophyta</taxon>
        <taxon>Spermatophyta</taxon>
        <taxon>Magnoliopsida</taxon>
        <taxon>eudicotyledons</taxon>
        <taxon>Gunneridae</taxon>
        <taxon>Pentapetalae</taxon>
        <taxon>asterids</taxon>
        <taxon>Ericales</taxon>
        <taxon>Ericaceae</taxon>
        <taxon>Vaccinioideae</taxon>
        <taxon>Vaccinieae</taxon>
        <taxon>Vaccinium</taxon>
    </lineage>
</organism>
<evidence type="ECO:0000313" key="2">
    <source>
        <dbReference type="Proteomes" id="UP000828048"/>
    </source>
</evidence>
<dbReference type="Proteomes" id="UP000828048">
    <property type="component" value="Chromosome 7"/>
</dbReference>
<gene>
    <name evidence="1" type="ORF">Vadar_013076</name>
</gene>
<evidence type="ECO:0000313" key="1">
    <source>
        <dbReference type="EMBL" id="KAH7849107.1"/>
    </source>
</evidence>
<reference evidence="1 2" key="1">
    <citation type="journal article" date="2021" name="Hortic Res">
        <title>High-quality reference genome and annotation aids understanding of berry development for evergreen blueberry (Vaccinium darrowii).</title>
        <authorList>
            <person name="Yu J."/>
            <person name="Hulse-Kemp A.M."/>
            <person name="Babiker E."/>
            <person name="Staton M."/>
        </authorList>
    </citation>
    <scope>NUCLEOTIDE SEQUENCE [LARGE SCALE GENOMIC DNA]</scope>
    <source>
        <strain evidence="2">cv. NJ 8807/NJ 8810</strain>
        <tissue evidence="1">Young leaf</tissue>
    </source>
</reference>
<dbReference type="EMBL" id="CM037157">
    <property type="protein sequence ID" value="KAH7849107.1"/>
    <property type="molecule type" value="Genomic_DNA"/>
</dbReference>
<keyword evidence="2" id="KW-1185">Reference proteome</keyword>
<sequence length="164" mass="18706">MAWRIRNTLGCERVGIPFLDIEREKEREREGRQSIGTPDYTKQSIPLIDLLLVDTEGLGSCHCRGQETRSEPSAWTNLWSSPMKSLQRQLMTSILLIRLVEVALELSSVYYAELQGEATREFLAELKVLTHVHHLNLTAEEAMTPIESTFSLDVNSKLDWLVHA</sequence>
<comment type="caution">
    <text evidence="1">The sequence shown here is derived from an EMBL/GenBank/DDBJ whole genome shotgun (WGS) entry which is preliminary data.</text>
</comment>
<proteinExistence type="predicted"/>
<accession>A0ACB7Y6D2</accession>
<protein>
    <submittedName>
        <fullName evidence="1">Uncharacterized protein</fullName>
    </submittedName>
</protein>
<name>A0ACB7Y6D2_9ERIC</name>